<comment type="caution">
    <text evidence="1">The sequence shown here is derived from an EMBL/GenBank/DDBJ whole genome shotgun (WGS) entry which is preliminary data.</text>
</comment>
<proteinExistence type="predicted"/>
<organism evidence="1 2">
    <name type="scientific">Phytophthora palmivora</name>
    <dbReference type="NCBI Taxonomy" id="4796"/>
    <lineage>
        <taxon>Eukaryota</taxon>
        <taxon>Sar</taxon>
        <taxon>Stramenopiles</taxon>
        <taxon>Oomycota</taxon>
        <taxon>Peronosporomycetes</taxon>
        <taxon>Peronosporales</taxon>
        <taxon>Peronosporaceae</taxon>
        <taxon>Phytophthora</taxon>
    </lineage>
</organism>
<evidence type="ECO:0000313" key="2">
    <source>
        <dbReference type="Proteomes" id="UP000237271"/>
    </source>
</evidence>
<evidence type="ECO:0000313" key="1">
    <source>
        <dbReference type="EMBL" id="POM76842.1"/>
    </source>
</evidence>
<reference evidence="1 2" key="1">
    <citation type="journal article" date="2017" name="Genome Biol. Evol.">
        <title>Phytophthora megakarya and P. palmivora, closely related causal agents of cacao black pod rot, underwent increases in genome sizes and gene numbers by different mechanisms.</title>
        <authorList>
            <person name="Ali S.S."/>
            <person name="Shao J."/>
            <person name="Lary D.J."/>
            <person name="Kronmiller B."/>
            <person name="Shen D."/>
            <person name="Strem M.D."/>
            <person name="Amoako-Attah I."/>
            <person name="Akrofi A.Y."/>
            <person name="Begoude B.A."/>
            <person name="Ten Hoopen G.M."/>
            <person name="Coulibaly K."/>
            <person name="Kebe B.I."/>
            <person name="Melnick R.L."/>
            <person name="Guiltinan M.J."/>
            <person name="Tyler B.M."/>
            <person name="Meinhardt L.W."/>
            <person name="Bailey B.A."/>
        </authorList>
    </citation>
    <scope>NUCLEOTIDE SEQUENCE [LARGE SCALE GENOMIC DNA]</scope>
    <source>
        <strain evidence="2">sbr112.9</strain>
    </source>
</reference>
<accession>A0A2P4YG95</accession>
<dbReference type="Proteomes" id="UP000237271">
    <property type="component" value="Unassembled WGS sequence"/>
</dbReference>
<dbReference type="AlphaFoldDB" id="A0A2P4YG95"/>
<name>A0A2P4YG95_9STRA</name>
<keyword evidence="2" id="KW-1185">Reference proteome</keyword>
<gene>
    <name evidence="1" type="ORF">PHPALM_5886</name>
</gene>
<protein>
    <submittedName>
        <fullName evidence="1">Pol protein</fullName>
    </submittedName>
</protein>
<sequence>MTIVKSYSDKHGRVNLNVFKVGELVLLDTKNLPLKVVKHRFIGPFVALGRHSSACTIDLPKSVCRSMIRRFEDASWDEIVARRIVAAPDSKLGNDTETGGDSFNIDTGIALRNTAPVEYTLDTVSNDHDAANCQKPVAKHEQQLAPVERSSLRPVRPDTVMPFKLRVMVDNVGLLLNPNLSARWVIAATRHLPSLVRIRMHWFKPSVSNTPLVSSAEHPFQVFGFNAALFQSVFSPAWQKPSHHRAALEQLDYPRAVASATYDTVQALWEVLALQTIPLP</sequence>
<dbReference type="EMBL" id="NCKW01003388">
    <property type="protein sequence ID" value="POM76842.1"/>
    <property type="molecule type" value="Genomic_DNA"/>
</dbReference>